<dbReference type="Proteomes" id="UP000246316">
    <property type="component" value="Segment"/>
</dbReference>
<evidence type="ECO:0000313" key="1">
    <source>
        <dbReference type="EMBL" id="AWD90420.1"/>
    </source>
</evidence>
<sequence length="103" mass="11918">MNYVTIEPKYFAKINLDFEQGEEDIDWVTKSAILEFTINICLDFNNDVKYSYDLDDCLEIVLESTIERQQALKHIASEVVKFSEKFKLVSVHINGVLHESSVV</sequence>
<protein>
    <submittedName>
        <fullName evidence="1">Uncharacterized protein</fullName>
    </submittedName>
</protein>
<dbReference type="GeneID" id="65112853"/>
<proteinExistence type="predicted"/>
<name>A0A2S1GM11_9CAUD</name>
<dbReference type="EMBL" id="MH059636">
    <property type="protein sequence ID" value="AWD90420.1"/>
    <property type="molecule type" value="Genomic_DNA"/>
</dbReference>
<reference evidence="1" key="1">
    <citation type="submission" date="2018-03" db="EMBL/GenBank/DDBJ databases">
        <title>Phage therapy in agriculture - a green tech approach to combat plant pathogenic bacteria.</title>
        <authorList>
            <person name="Carstens A.B."/>
            <person name="Djurhuus A.M."/>
            <person name="Hansen L.H."/>
        </authorList>
    </citation>
    <scope>NUCLEOTIDE SEQUENCE [LARGE SCALE GENOMIC DNA]</scope>
</reference>
<evidence type="ECO:0000313" key="2">
    <source>
        <dbReference type="Proteomes" id="UP000246316"/>
    </source>
</evidence>
<keyword evidence="2" id="KW-1185">Reference proteome</keyword>
<dbReference type="KEGG" id="vg:65112853"/>
<dbReference type="RefSeq" id="YP_010095219.1">
    <property type="nucleotide sequence ID" value="NC_055743.1"/>
</dbReference>
<organism evidence="1 2">
    <name type="scientific">Erwinia phage Cronus</name>
    <dbReference type="NCBI Taxonomy" id="2163633"/>
    <lineage>
        <taxon>Viruses</taxon>
        <taxon>Duplodnaviria</taxon>
        <taxon>Heunggongvirae</taxon>
        <taxon>Uroviricota</taxon>
        <taxon>Caudoviricetes</taxon>
        <taxon>Pantevenvirales</taxon>
        <taxon>Straboviridae</taxon>
        <taxon>Tevenvirinae</taxon>
        <taxon>Risoevirus</taxon>
        <taxon>Risoevirus cronus</taxon>
        <taxon>Roskildevirus cronus</taxon>
    </lineage>
</organism>
<accession>A0A2S1GM11</accession>